<evidence type="ECO:0000313" key="2">
    <source>
        <dbReference type="Proteomes" id="UP000702425"/>
    </source>
</evidence>
<dbReference type="InterPro" id="IPR014971">
    <property type="entry name" value="KGK"/>
</dbReference>
<reference evidence="1 2" key="1">
    <citation type="journal article" date="2020" name="Sci. Rep.">
        <title>A novel cyanobacterial geosmin producer, revising GeoA distribution and dispersion patterns in Bacteria.</title>
        <authorList>
            <person name="Churro C."/>
            <person name="Semedo-Aguiar A.P."/>
            <person name="Silva A.D."/>
            <person name="Pereira-Leal J.B."/>
            <person name="Leite R.B."/>
        </authorList>
    </citation>
    <scope>NUCLEOTIDE SEQUENCE [LARGE SCALE GENOMIC DNA]</scope>
    <source>
        <strain evidence="1 2">IPMA8</strain>
    </source>
</reference>
<accession>A0ABX2D4D4</accession>
<sequence length="163" mass="18802">MNDKFQPLDRDDDVLLFENNNTFTVGKFKVLMSQQFQEKFLRSYHEKPSYKGGLSQERTDIKSDLSTISFDSGGFICSEIQWKCIKAVNCKLLKVGSGGWQEGKLRMQAKVVNSYYENDDYKKYNKAVLDICIEFSLDIPNGPISPLDDIRQSEEYKKLSNNN</sequence>
<gene>
    <name evidence="1" type="ORF">E5S67_05202</name>
</gene>
<name>A0ABX2D4D4_9CYAN</name>
<dbReference type="EMBL" id="SRRZ01000129">
    <property type="protein sequence ID" value="NQE37431.1"/>
    <property type="molecule type" value="Genomic_DNA"/>
</dbReference>
<keyword evidence="2" id="KW-1185">Reference proteome</keyword>
<dbReference type="Pfam" id="PF08872">
    <property type="entry name" value="KGK"/>
    <property type="match status" value="1"/>
</dbReference>
<dbReference type="RefSeq" id="WP_172191466.1">
    <property type="nucleotide sequence ID" value="NZ_CAWPPK010000034.1"/>
</dbReference>
<comment type="caution">
    <text evidence="1">The sequence shown here is derived from an EMBL/GenBank/DDBJ whole genome shotgun (WGS) entry which is preliminary data.</text>
</comment>
<dbReference type="Proteomes" id="UP000702425">
    <property type="component" value="Unassembled WGS sequence"/>
</dbReference>
<protein>
    <recommendedName>
        <fullName evidence="3">KGK family protein</fullName>
    </recommendedName>
</protein>
<evidence type="ECO:0000313" key="1">
    <source>
        <dbReference type="EMBL" id="NQE37431.1"/>
    </source>
</evidence>
<proteinExistence type="predicted"/>
<organism evidence="1 2">
    <name type="scientific">Microcoleus asticus IPMA8</name>
    <dbReference type="NCBI Taxonomy" id="2563858"/>
    <lineage>
        <taxon>Bacteria</taxon>
        <taxon>Bacillati</taxon>
        <taxon>Cyanobacteriota</taxon>
        <taxon>Cyanophyceae</taxon>
        <taxon>Oscillatoriophycideae</taxon>
        <taxon>Oscillatoriales</taxon>
        <taxon>Microcoleaceae</taxon>
        <taxon>Microcoleus</taxon>
        <taxon>Microcoleus asticus</taxon>
    </lineage>
</organism>
<evidence type="ECO:0008006" key="3">
    <source>
        <dbReference type="Google" id="ProtNLM"/>
    </source>
</evidence>